<dbReference type="PANTHER" id="PTHR35572">
    <property type="entry name" value="PROTEIN CBG04538-RELATED"/>
    <property type="match status" value="1"/>
</dbReference>
<name>A0AAV5UWF7_9BILA</name>
<feature type="non-terminal residue" evidence="2">
    <location>
        <position position="1"/>
    </location>
</feature>
<dbReference type="EMBL" id="BTSY01000001">
    <property type="protein sequence ID" value="GMT10553.1"/>
    <property type="molecule type" value="Genomic_DNA"/>
</dbReference>
<proteinExistence type="predicted"/>
<dbReference type="InterPro" id="IPR040282">
    <property type="entry name" value="Mig-18-like"/>
</dbReference>
<evidence type="ECO:0000313" key="2">
    <source>
        <dbReference type="EMBL" id="GMT10553.1"/>
    </source>
</evidence>
<evidence type="ECO:0000313" key="3">
    <source>
        <dbReference type="Proteomes" id="UP001432322"/>
    </source>
</evidence>
<feature type="non-terminal residue" evidence="2">
    <location>
        <position position="146"/>
    </location>
</feature>
<dbReference type="Pfam" id="PF23003">
    <property type="entry name" value="Fn1_2"/>
    <property type="match status" value="2"/>
</dbReference>
<dbReference type="AlphaFoldDB" id="A0AAV5UWF7"/>
<gene>
    <name evidence="2" type="ORF">PFISCL1PPCAC_1850</name>
</gene>
<reference evidence="2" key="1">
    <citation type="submission" date="2023-10" db="EMBL/GenBank/DDBJ databases">
        <title>Genome assembly of Pristionchus species.</title>
        <authorList>
            <person name="Yoshida K."/>
            <person name="Sommer R.J."/>
        </authorList>
    </citation>
    <scope>NUCLEOTIDE SEQUENCE</scope>
    <source>
        <strain evidence="2">RS5133</strain>
    </source>
</reference>
<feature type="domain" description="Abnormal cell migration protein 18-like fibronectin type I" evidence="1">
    <location>
        <begin position="79"/>
        <end position="136"/>
    </location>
</feature>
<accession>A0AAV5UWF7</accession>
<evidence type="ECO:0000259" key="1">
    <source>
        <dbReference type="Pfam" id="PF23003"/>
    </source>
</evidence>
<organism evidence="2 3">
    <name type="scientific">Pristionchus fissidentatus</name>
    <dbReference type="NCBI Taxonomy" id="1538716"/>
    <lineage>
        <taxon>Eukaryota</taxon>
        <taxon>Metazoa</taxon>
        <taxon>Ecdysozoa</taxon>
        <taxon>Nematoda</taxon>
        <taxon>Chromadorea</taxon>
        <taxon>Rhabditida</taxon>
        <taxon>Rhabditina</taxon>
        <taxon>Diplogasteromorpha</taxon>
        <taxon>Diplogasteroidea</taxon>
        <taxon>Neodiplogasteridae</taxon>
        <taxon>Pristionchus</taxon>
    </lineage>
</organism>
<dbReference type="Proteomes" id="UP001432322">
    <property type="component" value="Unassembled WGS sequence"/>
</dbReference>
<feature type="domain" description="Abnormal cell migration protein 18-like fibronectin type I" evidence="1">
    <location>
        <begin position="3"/>
        <end position="59"/>
    </location>
</feature>
<keyword evidence="3" id="KW-1185">Reference proteome</keyword>
<sequence>SSGQTYLSSNKRFLMKCIDDYGSASIDACMTDDGKEVKIGAELTSNGFKYKCIKEKNGSVKYEKEPAGKGRMAMMGCGKYAIGDKLITDDKQFQFNCNADGKIKFSGCLVRGGKSIPAGSKRNIHGMNYDCKETSTGGASLTKTRK</sequence>
<dbReference type="InterPro" id="IPR055119">
    <property type="entry name" value="Mig18_Fn1"/>
</dbReference>
<comment type="caution">
    <text evidence="2">The sequence shown here is derived from an EMBL/GenBank/DDBJ whole genome shotgun (WGS) entry which is preliminary data.</text>
</comment>
<protein>
    <recommendedName>
        <fullName evidence="1">Abnormal cell migration protein 18-like fibronectin type I domain-containing protein</fullName>
    </recommendedName>
</protein>